<dbReference type="Pfam" id="PF00534">
    <property type="entry name" value="Glycos_transf_1"/>
    <property type="match status" value="1"/>
</dbReference>
<evidence type="ECO:0000259" key="2">
    <source>
        <dbReference type="Pfam" id="PF00534"/>
    </source>
</evidence>
<evidence type="ECO:0000259" key="3">
    <source>
        <dbReference type="Pfam" id="PF13439"/>
    </source>
</evidence>
<dbReference type="InterPro" id="IPR028098">
    <property type="entry name" value="Glyco_trans_4-like_N"/>
</dbReference>
<keyword evidence="1" id="KW-0808">Transferase</keyword>
<evidence type="ECO:0000313" key="4">
    <source>
        <dbReference type="EMBL" id="OGE74482.1"/>
    </source>
</evidence>
<dbReference type="Pfam" id="PF13439">
    <property type="entry name" value="Glyco_transf_4"/>
    <property type="match status" value="1"/>
</dbReference>
<protein>
    <recommendedName>
        <fullName evidence="6">Glycosyl transferase family 1 domain-containing protein</fullName>
    </recommendedName>
</protein>
<reference evidence="4 5" key="1">
    <citation type="journal article" date="2016" name="Nat. Commun.">
        <title>Thousands of microbial genomes shed light on interconnected biogeochemical processes in an aquifer system.</title>
        <authorList>
            <person name="Anantharaman K."/>
            <person name="Brown C.T."/>
            <person name="Hug L.A."/>
            <person name="Sharon I."/>
            <person name="Castelle C.J."/>
            <person name="Probst A.J."/>
            <person name="Thomas B.C."/>
            <person name="Singh A."/>
            <person name="Wilkins M.J."/>
            <person name="Karaoz U."/>
            <person name="Brodie E.L."/>
            <person name="Williams K.H."/>
            <person name="Hubbard S.S."/>
            <person name="Banfield J.F."/>
        </authorList>
    </citation>
    <scope>NUCLEOTIDE SEQUENCE [LARGE SCALE GENOMIC DNA]</scope>
</reference>
<name>A0A1F5NA81_9BACT</name>
<dbReference type="PANTHER" id="PTHR46401:SF2">
    <property type="entry name" value="GLYCOSYLTRANSFERASE WBBK-RELATED"/>
    <property type="match status" value="1"/>
</dbReference>
<evidence type="ECO:0000256" key="1">
    <source>
        <dbReference type="ARBA" id="ARBA00022679"/>
    </source>
</evidence>
<evidence type="ECO:0000313" key="5">
    <source>
        <dbReference type="Proteomes" id="UP000176547"/>
    </source>
</evidence>
<comment type="caution">
    <text evidence="4">The sequence shown here is derived from an EMBL/GenBank/DDBJ whole genome shotgun (WGS) entry which is preliminary data.</text>
</comment>
<sequence>MRIAIDMRMAGTGEGIARYVEELVKNLSVLDKQNHYLLLTQKEFDLKGAPANPNFRIVKVRSPYYSIAEQVRLPREISALHPDLVHFPNFNVPLLYRGRFVTTIHDLIHHVFPGKKKSRWFHRAAYRATISSAIARSAKIITVSRSTADTITKTFGVPPEKLSVIYEGVGDEFRTADPDAVQRVLNRLGIKPPYLLFLGVWRQYKNVPLLARAFDILKERGLFGGELVLAGKIDPFYPEIKKEVMSIKHANSIRALGEVRGADLPQLYSGAAGFVLPSLLEGFGLTGIEAQAAGVPVVASNIPVLREVLGEAAVYFDPHDLNDLAKRLTEVLSDKDLRERLIKTGRQRSQEYTWEKMAQQTLQLYEGVLGRS</sequence>
<dbReference type="EMBL" id="MFEG01000070">
    <property type="protein sequence ID" value="OGE74482.1"/>
    <property type="molecule type" value="Genomic_DNA"/>
</dbReference>
<organism evidence="4 5">
    <name type="scientific">Candidatus Doudnabacteria bacterium RIFCSPHIGHO2_01_52_17</name>
    <dbReference type="NCBI Taxonomy" id="1817820"/>
    <lineage>
        <taxon>Bacteria</taxon>
        <taxon>Candidatus Doudnaibacteriota</taxon>
    </lineage>
</organism>
<dbReference type="CDD" id="cd03809">
    <property type="entry name" value="GT4_MtfB-like"/>
    <property type="match status" value="1"/>
</dbReference>
<dbReference type="AlphaFoldDB" id="A0A1F5NA81"/>
<dbReference type="PANTHER" id="PTHR46401">
    <property type="entry name" value="GLYCOSYLTRANSFERASE WBBK-RELATED"/>
    <property type="match status" value="1"/>
</dbReference>
<proteinExistence type="predicted"/>
<dbReference type="SUPFAM" id="SSF53756">
    <property type="entry name" value="UDP-Glycosyltransferase/glycogen phosphorylase"/>
    <property type="match status" value="1"/>
</dbReference>
<feature type="domain" description="Glycosyltransferase subfamily 4-like N-terminal" evidence="3">
    <location>
        <begin position="15"/>
        <end position="169"/>
    </location>
</feature>
<dbReference type="Proteomes" id="UP000176547">
    <property type="component" value="Unassembled WGS sequence"/>
</dbReference>
<dbReference type="Gene3D" id="3.40.50.2000">
    <property type="entry name" value="Glycogen Phosphorylase B"/>
    <property type="match status" value="2"/>
</dbReference>
<feature type="domain" description="Glycosyl transferase family 1" evidence="2">
    <location>
        <begin position="191"/>
        <end position="348"/>
    </location>
</feature>
<dbReference type="GO" id="GO:0016757">
    <property type="term" value="F:glycosyltransferase activity"/>
    <property type="evidence" value="ECO:0007669"/>
    <property type="project" value="InterPro"/>
</dbReference>
<accession>A0A1F5NA81</accession>
<gene>
    <name evidence="4" type="ORF">A3K06_02875</name>
</gene>
<evidence type="ECO:0008006" key="6">
    <source>
        <dbReference type="Google" id="ProtNLM"/>
    </source>
</evidence>
<dbReference type="InterPro" id="IPR001296">
    <property type="entry name" value="Glyco_trans_1"/>
</dbReference>